<dbReference type="AlphaFoldDB" id="A0A6P8P7P5"/>
<feature type="chain" id="PRO_5028154281" evidence="1">
    <location>
        <begin position="18"/>
        <end position="313"/>
    </location>
</feature>
<dbReference type="InterPro" id="IPR003886">
    <property type="entry name" value="NIDO_dom"/>
</dbReference>
<dbReference type="OrthoDB" id="6236007at2759"/>
<reference evidence="4" key="1">
    <citation type="submission" date="2025-08" db="UniProtKB">
        <authorList>
            <consortium name="RefSeq"/>
        </authorList>
    </citation>
    <scope>IDENTIFICATION</scope>
</reference>
<dbReference type="PROSITE" id="PS51220">
    <property type="entry name" value="NIDO"/>
    <property type="match status" value="1"/>
</dbReference>
<protein>
    <submittedName>
        <fullName evidence="4">Alpha-tectorin-like</fullName>
    </submittedName>
</protein>
<dbReference type="PANTHER" id="PTHR13802">
    <property type="entry name" value="MUCIN 4-RELATED"/>
    <property type="match status" value="1"/>
</dbReference>
<evidence type="ECO:0000313" key="4">
    <source>
        <dbReference type="RefSeq" id="XP_033771033.1"/>
    </source>
</evidence>
<dbReference type="Pfam" id="PF06119">
    <property type="entry name" value="NIDO"/>
    <property type="match status" value="1"/>
</dbReference>
<dbReference type="GO" id="GO:0007160">
    <property type="term" value="P:cell-matrix adhesion"/>
    <property type="evidence" value="ECO:0007669"/>
    <property type="project" value="InterPro"/>
</dbReference>
<organism evidence="3 4">
    <name type="scientific">Geotrypetes seraphini</name>
    <name type="common">Gaboon caecilian</name>
    <name type="synonym">Caecilia seraphini</name>
    <dbReference type="NCBI Taxonomy" id="260995"/>
    <lineage>
        <taxon>Eukaryota</taxon>
        <taxon>Metazoa</taxon>
        <taxon>Chordata</taxon>
        <taxon>Craniata</taxon>
        <taxon>Vertebrata</taxon>
        <taxon>Euteleostomi</taxon>
        <taxon>Amphibia</taxon>
        <taxon>Gymnophiona</taxon>
        <taxon>Geotrypetes</taxon>
    </lineage>
</organism>
<name>A0A6P8P7P5_GEOSA</name>
<feature type="domain" description="NIDO" evidence="2">
    <location>
        <begin position="94"/>
        <end position="246"/>
    </location>
</feature>
<evidence type="ECO:0000259" key="2">
    <source>
        <dbReference type="PROSITE" id="PS51220"/>
    </source>
</evidence>
<dbReference type="InterPro" id="IPR051495">
    <property type="entry name" value="Epithelial_Barrier/Signaling"/>
</dbReference>
<dbReference type="PANTHER" id="PTHR13802:SF59">
    <property type="entry name" value="SUSHI DOMAIN-CONTAINING PROTEIN 2"/>
    <property type="match status" value="1"/>
</dbReference>
<keyword evidence="1" id="KW-0732">Signal</keyword>
<dbReference type="Proteomes" id="UP000515159">
    <property type="component" value="Chromosome 11"/>
</dbReference>
<evidence type="ECO:0000256" key="1">
    <source>
        <dbReference type="SAM" id="SignalP"/>
    </source>
</evidence>
<evidence type="ECO:0000313" key="3">
    <source>
        <dbReference type="Proteomes" id="UP000515159"/>
    </source>
</evidence>
<dbReference type="GeneID" id="117345873"/>
<dbReference type="KEGG" id="gsh:117345873"/>
<dbReference type="InParanoid" id="A0A6P8P7P5"/>
<sequence>MKSHIIFLLLALSPVYGSDPLLYPYGPELGDKSTPVKDDGASDEIPISTPFTFFDKTYKSAFVNNNGVVSFEDSVSTYTPDPFPLADGRAFVTPYWGDVNNEIAGKVYYRESKDPQLLQRVTQDINQYFPNIQFTATWIFIATWHKVAYFGSTSNKLNTFQTVLTTDGRRAFIILNYDNIQWTTGKASGGNAETGLGGIPAQAGFNSGDQTHYFNIPGSRTPEILNIKSTSNVNRPGRWAFQVDKFKAPGGCTYKVNFVTFGTVFWKDAACTEKCRCMESGDFVCEENHCAAAENCQPSSWHFICQIPENTCL</sequence>
<gene>
    <name evidence="4" type="primary">LOC117345873</name>
</gene>
<dbReference type="RefSeq" id="XP_033771033.1">
    <property type="nucleotide sequence ID" value="XM_033915142.1"/>
</dbReference>
<keyword evidence="3" id="KW-1185">Reference proteome</keyword>
<dbReference type="SMART" id="SM00539">
    <property type="entry name" value="NIDO"/>
    <property type="match status" value="1"/>
</dbReference>
<feature type="signal peptide" evidence="1">
    <location>
        <begin position="1"/>
        <end position="17"/>
    </location>
</feature>
<proteinExistence type="predicted"/>
<accession>A0A6P8P7P5</accession>